<dbReference type="InterPro" id="IPR035940">
    <property type="entry name" value="CAP_sf"/>
</dbReference>
<accession>A0A7D9J6D2</accession>
<dbReference type="PROSITE" id="PS50092">
    <property type="entry name" value="TSP1"/>
    <property type="match status" value="1"/>
</dbReference>
<feature type="region of interest" description="Disordered" evidence="1">
    <location>
        <begin position="414"/>
        <end position="438"/>
    </location>
</feature>
<reference evidence="2" key="1">
    <citation type="submission" date="2020-04" db="EMBL/GenBank/DDBJ databases">
        <authorList>
            <person name="Alioto T."/>
            <person name="Alioto T."/>
            <person name="Gomez Garrido J."/>
        </authorList>
    </citation>
    <scope>NUCLEOTIDE SEQUENCE</scope>
    <source>
        <strain evidence="2">A484AB</strain>
    </source>
</reference>
<dbReference type="PANTHER" id="PTHR33050:SF8">
    <property type="entry name" value="REVERSE TRANSCRIPTASE DOMAIN-CONTAINING PROTEIN"/>
    <property type="match status" value="1"/>
</dbReference>
<evidence type="ECO:0000256" key="1">
    <source>
        <dbReference type="SAM" id="MobiDB-lite"/>
    </source>
</evidence>
<proteinExistence type="predicted"/>
<dbReference type="SUPFAM" id="SSF82895">
    <property type="entry name" value="TSP-1 type 1 repeat"/>
    <property type="match status" value="1"/>
</dbReference>
<dbReference type="InterPro" id="IPR043502">
    <property type="entry name" value="DNA/RNA_pol_sf"/>
</dbReference>
<dbReference type="Gene3D" id="3.40.33.10">
    <property type="entry name" value="CAP"/>
    <property type="match status" value="1"/>
</dbReference>
<dbReference type="SUPFAM" id="SSF56672">
    <property type="entry name" value="DNA/RNA polymerases"/>
    <property type="match status" value="1"/>
</dbReference>
<dbReference type="InterPro" id="IPR036383">
    <property type="entry name" value="TSP1_rpt_sf"/>
</dbReference>
<keyword evidence="3" id="KW-1185">Reference proteome</keyword>
<dbReference type="OrthoDB" id="7700017at2759"/>
<comment type="caution">
    <text evidence="2">The sequence shown here is derived from an EMBL/GenBank/DDBJ whole genome shotgun (WGS) entry which is preliminary data.</text>
</comment>
<evidence type="ECO:0000313" key="3">
    <source>
        <dbReference type="Proteomes" id="UP001152795"/>
    </source>
</evidence>
<dbReference type="InterPro" id="IPR052055">
    <property type="entry name" value="Hepadnavirus_pol/RT"/>
</dbReference>
<gene>
    <name evidence="2" type="ORF">PACLA_8A004378</name>
</gene>
<organism evidence="2 3">
    <name type="scientific">Paramuricea clavata</name>
    <name type="common">Red gorgonian</name>
    <name type="synonym">Violescent sea-whip</name>
    <dbReference type="NCBI Taxonomy" id="317549"/>
    <lineage>
        <taxon>Eukaryota</taxon>
        <taxon>Metazoa</taxon>
        <taxon>Cnidaria</taxon>
        <taxon>Anthozoa</taxon>
        <taxon>Octocorallia</taxon>
        <taxon>Malacalcyonacea</taxon>
        <taxon>Plexauridae</taxon>
        <taxon>Paramuricea</taxon>
    </lineage>
</organism>
<dbReference type="SUPFAM" id="SSF55797">
    <property type="entry name" value="PR-1-like"/>
    <property type="match status" value="1"/>
</dbReference>
<dbReference type="Proteomes" id="UP001152795">
    <property type="component" value="Unassembled WGS sequence"/>
</dbReference>
<protein>
    <submittedName>
        <fullName evidence="2">Uncharacterized protein</fullName>
    </submittedName>
</protein>
<dbReference type="PANTHER" id="PTHR33050">
    <property type="entry name" value="REVERSE TRANSCRIPTASE DOMAIN-CONTAINING PROTEIN"/>
    <property type="match status" value="1"/>
</dbReference>
<dbReference type="EMBL" id="CACRXK020012197">
    <property type="protein sequence ID" value="CAB4022862.1"/>
    <property type="molecule type" value="Genomic_DNA"/>
</dbReference>
<name>A0A7D9J6D2_PARCT</name>
<sequence length="438" mass="48730">MEARLPSDKLNRLFVDLNSWHTKKSATLQELQSLIGTLNFACKVIAPGRAFLQRIINLTRGVSKPHHHIRLTNGFREDVKMWQLFLKDWNGTSLFLNSFWENSTNLSLYTDASGTLGFGGIFRNQWFQANQISAASTACRPSTSTSTRGTFSSLDADLRRYQLASLAKVDLLRNYEHFWPKVVITLLTMQATALESERLPQLRPKLVWETSTLLGVGYARTSERFKVYVVARYKQHGNVIGHYDRYVKRPAYILDTFQDNCYGIDGGLSDWMGPGPCMRSCGGGVTFLTKSCTNPKPSMNGKDCEGETKELVQEWCNTHVCSGDLSHRDLQCAARGERADAHNFQGTRDCQLHCRISDTHFLLVGHVDDGTHCDYDSGACVSGTCYDMPDYVVGTQPPMTSPVTTSVVIGNRTTQPGVATTKAATTKPATTKPTSTQN</sequence>
<dbReference type="AlphaFoldDB" id="A0A7D9J6D2"/>
<dbReference type="Gene3D" id="2.20.100.10">
    <property type="entry name" value="Thrombospondin type-1 (TSP1) repeat"/>
    <property type="match status" value="1"/>
</dbReference>
<feature type="compositionally biased region" description="Low complexity" evidence="1">
    <location>
        <begin position="419"/>
        <end position="438"/>
    </location>
</feature>
<dbReference type="InterPro" id="IPR000884">
    <property type="entry name" value="TSP1_rpt"/>
</dbReference>
<evidence type="ECO:0000313" key="2">
    <source>
        <dbReference type="EMBL" id="CAB4022862.1"/>
    </source>
</evidence>